<proteinExistence type="predicted"/>
<evidence type="ECO:0000256" key="1">
    <source>
        <dbReference type="ARBA" id="ARBA00023015"/>
    </source>
</evidence>
<dbReference type="GO" id="GO:0000976">
    <property type="term" value="F:transcription cis-regulatory region binding"/>
    <property type="evidence" value="ECO:0007669"/>
    <property type="project" value="TreeGrafter"/>
</dbReference>
<dbReference type="Gene3D" id="1.10.357.10">
    <property type="entry name" value="Tetracycline Repressor, domain 2"/>
    <property type="match status" value="1"/>
</dbReference>
<reference evidence="6 7" key="1">
    <citation type="submission" date="2015-09" db="EMBL/GenBank/DDBJ databases">
        <authorList>
            <consortium name="Swine Surveillance"/>
        </authorList>
    </citation>
    <scope>NUCLEOTIDE SEQUENCE [LARGE SCALE GENOMIC DNA]</scope>
    <source>
        <strain evidence="6 7">CECT 8383</strain>
    </source>
</reference>
<dbReference type="InterPro" id="IPR009057">
    <property type="entry name" value="Homeodomain-like_sf"/>
</dbReference>
<name>A0A0P1GMB1_9RHOB</name>
<dbReference type="OrthoDB" id="9809265at2"/>
<dbReference type="InterPro" id="IPR001647">
    <property type="entry name" value="HTH_TetR"/>
</dbReference>
<protein>
    <submittedName>
        <fullName evidence="6">Transcriptional repressor BetI</fullName>
    </submittedName>
</protein>
<evidence type="ECO:0000256" key="2">
    <source>
        <dbReference type="ARBA" id="ARBA00023125"/>
    </source>
</evidence>
<dbReference type="InterPro" id="IPR050109">
    <property type="entry name" value="HTH-type_TetR-like_transc_reg"/>
</dbReference>
<dbReference type="PANTHER" id="PTHR30055">
    <property type="entry name" value="HTH-TYPE TRANSCRIPTIONAL REGULATOR RUTR"/>
    <property type="match status" value="1"/>
</dbReference>
<dbReference type="GO" id="GO:0003700">
    <property type="term" value="F:DNA-binding transcription factor activity"/>
    <property type="evidence" value="ECO:0007669"/>
    <property type="project" value="TreeGrafter"/>
</dbReference>
<organism evidence="6 7">
    <name type="scientific">Thalassovita mediterranea</name>
    <dbReference type="NCBI Taxonomy" id="340021"/>
    <lineage>
        <taxon>Bacteria</taxon>
        <taxon>Pseudomonadati</taxon>
        <taxon>Pseudomonadota</taxon>
        <taxon>Alphaproteobacteria</taxon>
        <taxon>Rhodobacterales</taxon>
        <taxon>Roseobacteraceae</taxon>
        <taxon>Thalassovita</taxon>
    </lineage>
</organism>
<dbReference type="Proteomes" id="UP000051681">
    <property type="component" value="Unassembled WGS sequence"/>
</dbReference>
<dbReference type="SUPFAM" id="SSF46689">
    <property type="entry name" value="Homeodomain-like"/>
    <property type="match status" value="1"/>
</dbReference>
<dbReference type="Pfam" id="PF00440">
    <property type="entry name" value="TetR_N"/>
    <property type="match status" value="1"/>
</dbReference>
<dbReference type="PANTHER" id="PTHR30055:SF234">
    <property type="entry name" value="HTH-TYPE TRANSCRIPTIONAL REGULATOR BETI"/>
    <property type="match status" value="1"/>
</dbReference>
<evidence type="ECO:0000256" key="4">
    <source>
        <dbReference type="PROSITE-ProRule" id="PRU00335"/>
    </source>
</evidence>
<evidence type="ECO:0000313" key="7">
    <source>
        <dbReference type="Proteomes" id="UP000051681"/>
    </source>
</evidence>
<sequence>MRRDPKQTRSQAKVAEILAAAQRVLIARGVENFTTNHVASEAGCNISTLYRYFPEKHEILHQLYRMWLAEEVAVNLQAVAEAQHPIDPAAFVAELFRRHLETHDEEAHALAVELTKAHFLSKEIRDIEGLHEGNVVEAVLSHLPQMTSHRFSAEQVTYVFRLALSLLVMINTATPEDRAGLSDMAIATLEQTVRGFYS</sequence>
<dbReference type="PROSITE" id="PS50977">
    <property type="entry name" value="HTH_TETR_2"/>
    <property type="match status" value="1"/>
</dbReference>
<keyword evidence="2 4" id="KW-0238">DNA-binding</keyword>
<dbReference type="STRING" id="340021.TM5383_00419"/>
<feature type="DNA-binding region" description="H-T-H motif" evidence="4">
    <location>
        <begin position="34"/>
        <end position="53"/>
    </location>
</feature>
<keyword evidence="7" id="KW-1185">Reference proteome</keyword>
<keyword evidence="1" id="KW-0805">Transcription regulation</keyword>
<dbReference type="RefSeq" id="WP_058317386.1">
    <property type="nucleotide sequence ID" value="NZ_CYSF01000002.1"/>
</dbReference>
<evidence type="ECO:0000313" key="6">
    <source>
        <dbReference type="EMBL" id="CUH83234.1"/>
    </source>
</evidence>
<dbReference type="AlphaFoldDB" id="A0A0P1GMB1"/>
<dbReference type="PRINTS" id="PR00455">
    <property type="entry name" value="HTHTETR"/>
</dbReference>
<accession>A0A0P1GMB1</accession>
<dbReference type="EMBL" id="CYSF01000002">
    <property type="protein sequence ID" value="CUH83234.1"/>
    <property type="molecule type" value="Genomic_DNA"/>
</dbReference>
<gene>
    <name evidence="6" type="ORF">TM5383_00419</name>
</gene>
<keyword evidence="3" id="KW-0804">Transcription</keyword>
<evidence type="ECO:0000256" key="3">
    <source>
        <dbReference type="ARBA" id="ARBA00023163"/>
    </source>
</evidence>
<evidence type="ECO:0000259" key="5">
    <source>
        <dbReference type="PROSITE" id="PS50977"/>
    </source>
</evidence>
<feature type="domain" description="HTH tetR-type" evidence="5">
    <location>
        <begin position="11"/>
        <end position="71"/>
    </location>
</feature>